<evidence type="ECO:0000256" key="1">
    <source>
        <dbReference type="SAM" id="MobiDB-lite"/>
    </source>
</evidence>
<evidence type="ECO:0000313" key="4">
    <source>
        <dbReference type="Proteomes" id="UP000465810"/>
    </source>
</evidence>
<keyword evidence="4" id="KW-1185">Reference proteome</keyword>
<dbReference type="Proteomes" id="UP000465810">
    <property type="component" value="Unassembled WGS sequence"/>
</dbReference>
<organism evidence="3 4">
    <name type="scientific">Novosphingobium silvae</name>
    <dbReference type="NCBI Taxonomy" id="2692619"/>
    <lineage>
        <taxon>Bacteria</taxon>
        <taxon>Pseudomonadati</taxon>
        <taxon>Pseudomonadota</taxon>
        <taxon>Alphaproteobacteria</taxon>
        <taxon>Sphingomonadales</taxon>
        <taxon>Sphingomonadaceae</taxon>
        <taxon>Novosphingobium</taxon>
    </lineage>
</organism>
<name>A0A7X4GH76_9SPHN</name>
<reference evidence="3 4" key="1">
    <citation type="submission" date="2019-12" db="EMBL/GenBank/DDBJ databases">
        <authorList>
            <person name="Feng G."/>
            <person name="Zhu H."/>
        </authorList>
    </citation>
    <scope>NUCLEOTIDE SEQUENCE [LARGE SCALE GENOMIC DNA]</scope>
    <source>
        <strain evidence="3 4">FGD1</strain>
    </source>
</reference>
<keyword evidence="2" id="KW-0732">Signal</keyword>
<dbReference type="AlphaFoldDB" id="A0A7X4GH76"/>
<evidence type="ECO:0000313" key="3">
    <source>
        <dbReference type="EMBL" id="MYL98508.1"/>
    </source>
</evidence>
<feature type="region of interest" description="Disordered" evidence="1">
    <location>
        <begin position="123"/>
        <end position="167"/>
    </location>
</feature>
<dbReference type="RefSeq" id="WP_160986147.1">
    <property type="nucleotide sequence ID" value="NZ_WVTD01000008.1"/>
</dbReference>
<dbReference type="EMBL" id="WVTD01000008">
    <property type="protein sequence ID" value="MYL98508.1"/>
    <property type="molecule type" value="Genomic_DNA"/>
</dbReference>
<gene>
    <name evidence="3" type="ORF">GR702_12100</name>
</gene>
<protein>
    <submittedName>
        <fullName evidence="3">DUF4198 domain-containing protein</fullName>
    </submittedName>
</protein>
<evidence type="ECO:0000256" key="2">
    <source>
        <dbReference type="SAM" id="SignalP"/>
    </source>
</evidence>
<comment type="caution">
    <text evidence="3">The sequence shown here is derived from an EMBL/GenBank/DDBJ whole genome shotgun (WGS) entry which is preliminary data.</text>
</comment>
<feature type="signal peptide" evidence="2">
    <location>
        <begin position="1"/>
        <end position="23"/>
    </location>
</feature>
<dbReference type="InterPro" id="IPR019613">
    <property type="entry name" value="DUF4198"/>
</dbReference>
<proteinExistence type="predicted"/>
<accession>A0A7X4GH76</accession>
<feature type="chain" id="PRO_5031563405" evidence="2">
    <location>
        <begin position="24"/>
        <end position="316"/>
    </location>
</feature>
<feature type="compositionally biased region" description="Low complexity" evidence="1">
    <location>
        <begin position="124"/>
        <end position="157"/>
    </location>
</feature>
<dbReference type="Pfam" id="PF10670">
    <property type="entry name" value="DUF4198"/>
    <property type="match status" value="1"/>
</dbReference>
<sequence>MRFRTVLIAAAAASSALATPAMAHRQWLLPSTTTLAGTSEYVTVDAAVSNDLFYPDHVALDPAAVKVWAPDGSEGKVENPSKGRYRGTFDVAIDKPGTWKIGMERSMIGGTFKLNGEQWRVGGRRPPMAPGAARPSGAAPAGAAPAGAAPARAPGAPGSAGGQAGGQPMRMVASVAEIPAGATEVKLTESLSTYAIYVSADAPTKGVLTPTGKGLEFDPVTHPDALVSDEEAQFRFLVDGKPAAGVKVTLVPGGKKYREAEHAQELTTGADGMVRVKWPVAGMYWMSATTEDAKPSDKRASARRMTFGSTLEVVAP</sequence>